<gene>
    <name evidence="1" type="ORF">MEUPH1_LOCUS18665</name>
</gene>
<accession>A0AAV0X619</accession>
<evidence type="ECO:0000313" key="1">
    <source>
        <dbReference type="EMBL" id="CAI6363765.1"/>
    </source>
</evidence>
<dbReference type="AlphaFoldDB" id="A0AAV0X619"/>
<evidence type="ECO:0000313" key="2">
    <source>
        <dbReference type="Proteomes" id="UP001160148"/>
    </source>
</evidence>
<keyword evidence="2" id="KW-1185">Reference proteome</keyword>
<protein>
    <submittedName>
        <fullName evidence="1">Uncharacterized protein</fullName>
    </submittedName>
</protein>
<proteinExistence type="predicted"/>
<dbReference type="EMBL" id="CARXXK010000003">
    <property type="protein sequence ID" value="CAI6363765.1"/>
    <property type="molecule type" value="Genomic_DNA"/>
</dbReference>
<sequence>MLWMSSIRLLKAQIGNKFHCLRWVATVASRRVFHSPSKYIFSTISSMSGSESVHGDPFSSLKCEAWYLGAWVVD</sequence>
<dbReference type="Proteomes" id="UP001160148">
    <property type="component" value="Unassembled WGS sequence"/>
</dbReference>
<reference evidence="1 2" key="1">
    <citation type="submission" date="2023-01" db="EMBL/GenBank/DDBJ databases">
        <authorList>
            <person name="Whitehead M."/>
        </authorList>
    </citation>
    <scope>NUCLEOTIDE SEQUENCE [LARGE SCALE GENOMIC DNA]</scope>
</reference>
<organism evidence="1 2">
    <name type="scientific">Macrosiphum euphorbiae</name>
    <name type="common">potato aphid</name>
    <dbReference type="NCBI Taxonomy" id="13131"/>
    <lineage>
        <taxon>Eukaryota</taxon>
        <taxon>Metazoa</taxon>
        <taxon>Ecdysozoa</taxon>
        <taxon>Arthropoda</taxon>
        <taxon>Hexapoda</taxon>
        <taxon>Insecta</taxon>
        <taxon>Pterygota</taxon>
        <taxon>Neoptera</taxon>
        <taxon>Paraneoptera</taxon>
        <taxon>Hemiptera</taxon>
        <taxon>Sternorrhyncha</taxon>
        <taxon>Aphidomorpha</taxon>
        <taxon>Aphidoidea</taxon>
        <taxon>Aphididae</taxon>
        <taxon>Macrosiphini</taxon>
        <taxon>Macrosiphum</taxon>
    </lineage>
</organism>
<comment type="caution">
    <text evidence="1">The sequence shown here is derived from an EMBL/GenBank/DDBJ whole genome shotgun (WGS) entry which is preliminary data.</text>
</comment>
<name>A0AAV0X619_9HEMI</name>